<dbReference type="SMART" id="SM00449">
    <property type="entry name" value="SPRY"/>
    <property type="match status" value="1"/>
</dbReference>
<protein>
    <submittedName>
        <fullName evidence="11">Uncharacterized protein</fullName>
    </submittedName>
</protein>
<dbReference type="InterPro" id="IPR013083">
    <property type="entry name" value="Znf_RING/FYVE/PHD"/>
</dbReference>
<dbReference type="GO" id="GO:0008270">
    <property type="term" value="F:zinc ion binding"/>
    <property type="evidence" value="ECO:0007669"/>
    <property type="project" value="UniProtKB-KW"/>
</dbReference>
<evidence type="ECO:0000256" key="7">
    <source>
        <dbReference type="SAM" id="Coils"/>
    </source>
</evidence>
<organism evidence="11 12">
    <name type="scientific">Pygocentrus nattereri</name>
    <name type="common">Red-bellied piranha</name>
    <dbReference type="NCBI Taxonomy" id="42514"/>
    <lineage>
        <taxon>Eukaryota</taxon>
        <taxon>Metazoa</taxon>
        <taxon>Chordata</taxon>
        <taxon>Craniata</taxon>
        <taxon>Vertebrata</taxon>
        <taxon>Euteleostomi</taxon>
        <taxon>Actinopterygii</taxon>
        <taxon>Neopterygii</taxon>
        <taxon>Teleostei</taxon>
        <taxon>Ostariophysi</taxon>
        <taxon>Characiformes</taxon>
        <taxon>Characoidei</taxon>
        <taxon>Pygocentrus</taxon>
    </lineage>
</organism>
<evidence type="ECO:0000256" key="8">
    <source>
        <dbReference type="SAM" id="MobiDB-lite"/>
    </source>
</evidence>
<keyword evidence="3 6" id="KW-0863">Zinc-finger</keyword>
<evidence type="ECO:0000313" key="12">
    <source>
        <dbReference type="Proteomes" id="UP001501920"/>
    </source>
</evidence>
<dbReference type="PRINTS" id="PR01407">
    <property type="entry name" value="BUTYPHLNCDUF"/>
</dbReference>
<evidence type="ECO:0000259" key="10">
    <source>
        <dbReference type="PROSITE" id="PS50188"/>
    </source>
</evidence>
<dbReference type="CDD" id="cd13733">
    <property type="entry name" value="SPRY_PRY_C-I_1"/>
    <property type="match status" value="1"/>
</dbReference>
<dbReference type="Gene3D" id="3.30.160.60">
    <property type="entry name" value="Classic Zinc Finger"/>
    <property type="match status" value="1"/>
</dbReference>
<name>A0AAR2K829_PYGNA</name>
<dbReference type="Proteomes" id="UP001501920">
    <property type="component" value="Chromosome 2"/>
</dbReference>
<keyword evidence="7" id="KW-0175">Coiled coil</keyword>
<dbReference type="FunFam" id="2.60.120.920:FF:000004">
    <property type="entry name" value="Butyrophilin subfamily 1 member A1"/>
    <property type="match status" value="1"/>
</dbReference>
<dbReference type="Pfam" id="PF00622">
    <property type="entry name" value="SPRY"/>
    <property type="match status" value="1"/>
</dbReference>
<dbReference type="InterPro" id="IPR058030">
    <property type="entry name" value="TRIM8/14/16/25/29/45/65_CC"/>
</dbReference>
<dbReference type="Pfam" id="PF25600">
    <property type="entry name" value="TRIM_CC"/>
    <property type="match status" value="1"/>
</dbReference>
<keyword evidence="2" id="KW-0479">Metal-binding</keyword>
<reference evidence="11 12" key="1">
    <citation type="submission" date="2020-10" db="EMBL/GenBank/DDBJ databases">
        <title>Pygocentrus nattereri (red-bellied piranha) genome, fPygNat1, primary haplotype.</title>
        <authorList>
            <person name="Myers G."/>
            <person name="Meyer A."/>
            <person name="Karagic N."/>
            <person name="Pippel M."/>
            <person name="Winkler S."/>
            <person name="Tracey A."/>
            <person name="Wood J."/>
            <person name="Formenti G."/>
            <person name="Howe K."/>
            <person name="Fedrigo O."/>
            <person name="Jarvis E.D."/>
        </authorList>
    </citation>
    <scope>NUCLEOTIDE SEQUENCE [LARGE SCALE GENOMIC DNA]</scope>
</reference>
<dbReference type="SMART" id="SM00589">
    <property type="entry name" value="PRY"/>
    <property type="match status" value="1"/>
</dbReference>
<dbReference type="Ensembl" id="ENSPNAT00000051831.1">
    <property type="protein sequence ID" value="ENSPNAP00000058649.1"/>
    <property type="gene ID" value="ENSPNAG00000037153.1"/>
</dbReference>
<keyword evidence="12" id="KW-1185">Reference proteome</keyword>
<sequence>MAESSPQQPREDESGSTEESVHFAPDSSGLLSEDQFLCSVCQNVFTAPGSVPCGPMKCISTCWGDSEQCHCPFCKEKFNKRPELEVNTAFREVVDLFKKEGGLNKPEVLCDACIGVKQKALKSCLDCRLTLCKSHLESHNNMPKIKEHKLISPSKNLEDYICQKHRRPLELFCRDDQMSACMVCTLTDHKKHKTVPVEEGIGEMKSQLEKTQSEVQHMIKDRLKKIKDIKHSVELRKKNMENELADSIEVLTALIRSVERSQAELLDMMEENQKAAESQAEDLIKDLEQEITELKRRDSELEQLFHTEDHLHLLQIYPSLCRPPHTKNWTDISIDPIIDLSVDILWNVVSQLQKSLNEMVTESEQRMIQQYAGTVQLLDFSCLFEIFHILNEFIFHYLKPASHHCFPNHIKFAVTFILFFHKPFSKFSQFDSLNDEFVYYLYIHITHCVFLSVDVTLDADTAHPKLILSDDGKQVRNGDTEQKLPDNPKRFNRSLCALGKEGFSSGRFYYEVQVSGKTEWDLGVARESINRKHKKVILTPQNGFWAMKLRNGNEYKACVDALVPLFVREKLQKVGVFVNYEEGLVSFYDAESRSRIFSFTGQTFTEKLYPYFSPRKNDRGKNSAPLIISPVSKTE</sequence>
<dbReference type="GO" id="GO:0005737">
    <property type="term" value="C:cytoplasm"/>
    <property type="evidence" value="ECO:0007669"/>
    <property type="project" value="UniProtKB-ARBA"/>
</dbReference>
<evidence type="ECO:0000313" key="11">
    <source>
        <dbReference type="Ensembl" id="ENSPNAP00000058649.1"/>
    </source>
</evidence>
<dbReference type="Gene3D" id="2.60.120.920">
    <property type="match status" value="1"/>
</dbReference>
<dbReference type="InterPro" id="IPR003879">
    <property type="entry name" value="Butyrophylin_SPRY"/>
</dbReference>
<dbReference type="InterPro" id="IPR043136">
    <property type="entry name" value="B30.2/SPRY_sf"/>
</dbReference>
<evidence type="ECO:0000256" key="3">
    <source>
        <dbReference type="ARBA" id="ARBA00022771"/>
    </source>
</evidence>
<feature type="domain" description="B30.2/SPRY" evidence="10">
    <location>
        <begin position="435"/>
        <end position="633"/>
    </location>
</feature>
<feature type="region of interest" description="Disordered" evidence="8">
    <location>
        <begin position="1"/>
        <end position="26"/>
    </location>
</feature>
<evidence type="ECO:0000256" key="6">
    <source>
        <dbReference type="PROSITE-ProRule" id="PRU00024"/>
    </source>
</evidence>
<dbReference type="SUPFAM" id="SSF49899">
    <property type="entry name" value="Concanavalin A-like lectins/glucanases"/>
    <property type="match status" value="1"/>
</dbReference>
<dbReference type="InterPro" id="IPR000315">
    <property type="entry name" value="Znf_B-box"/>
</dbReference>
<accession>A0AAR2K829</accession>
<dbReference type="InterPro" id="IPR001870">
    <property type="entry name" value="B30.2/SPRY"/>
</dbReference>
<dbReference type="InterPro" id="IPR003877">
    <property type="entry name" value="SPRY_dom"/>
</dbReference>
<reference evidence="11" key="2">
    <citation type="submission" date="2025-08" db="UniProtKB">
        <authorList>
            <consortium name="Ensembl"/>
        </authorList>
    </citation>
    <scope>IDENTIFICATION</scope>
</reference>
<keyword evidence="5" id="KW-0391">Immunity</keyword>
<dbReference type="Gene3D" id="3.30.40.10">
    <property type="entry name" value="Zinc/RING finger domain, C3HC4 (zinc finger)"/>
    <property type="match status" value="1"/>
</dbReference>
<dbReference type="InterPro" id="IPR013320">
    <property type="entry name" value="ConA-like_dom_sf"/>
</dbReference>
<dbReference type="PROSITE" id="PS50188">
    <property type="entry name" value="B302_SPRY"/>
    <property type="match status" value="1"/>
</dbReference>
<reference evidence="11" key="3">
    <citation type="submission" date="2025-09" db="UniProtKB">
        <authorList>
            <consortium name="Ensembl"/>
        </authorList>
    </citation>
    <scope>IDENTIFICATION</scope>
</reference>
<dbReference type="GeneTree" id="ENSGT01040000240385"/>
<evidence type="ECO:0000259" key="9">
    <source>
        <dbReference type="PROSITE" id="PS50119"/>
    </source>
</evidence>
<dbReference type="Pfam" id="PF00643">
    <property type="entry name" value="zf-B_box"/>
    <property type="match status" value="1"/>
</dbReference>
<dbReference type="InterPro" id="IPR006574">
    <property type="entry name" value="PRY"/>
</dbReference>
<proteinExistence type="predicted"/>
<dbReference type="SUPFAM" id="SSF57845">
    <property type="entry name" value="B-box zinc-binding domain"/>
    <property type="match status" value="1"/>
</dbReference>
<evidence type="ECO:0000256" key="1">
    <source>
        <dbReference type="ARBA" id="ARBA00022588"/>
    </source>
</evidence>
<dbReference type="SUPFAM" id="SSF57850">
    <property type="entry name" value="RING/U-box"/>
    <property type="match status" value="1"/>
</dbReference>
<dbReference type="CDD" id="cd19769">
    <property type="entry name" value="Bbox2_TRIM16-like"/>
    <property type="match status" value="1"/>
</dbReference>
<dbReference type="AlphaFoldDB" id="A0AAR2K829"/>
<dbReference type="PROSITE" id="PS50119">
    <property type="entry name" value="ZF_BBOX"/>
    <property type="match status" value="1"/>
</dbReference>
<dbReference type="Pfam" id="PF13765">
    <property type="entry name" value="PRY"/>
    <property type="match status" value="1"/>
</dbReference>
<dbReference type="PANTHER" id="PTHR25465:SF32">
    <property type="entry name" value="BLOODTHIRSTY-RELATED GENE FAMILY, MEMBER 16 ISOFORM X1-RELATED"/>
    <property type="match status" value="1"/>
</dbReference>
<dbReference type="Gene3D" id="4.10.830.40">
    <property type="match status" value="1"/>
</dbReference>
<evidence type="ECO:0000256" key="5">
    <source>
        <dbReference type="ARBA" id="ARBA00022859"/>
    </source>
</evidence>
<evidence type="ECO:0000256" key="2">
    <source>
        <dbReference type="ARBA" id="ARBA00022723"/>
    </source>
</evidence>
<keyword evidence="1" id="KW-0399">Innate immunity</keyword>
<feature type="coiled-coil region" evidence="7">
    <location>
        <begin position="223"/>
        <end position="304"/>
    </location>
</feature>
<dbReference type="GO" id="GO:0045087">
    <property type="term" value="P:innate immune response"/>
    <property type="evidence" value="ECO:0007669"/>
    <property type="project" value="UniProtKB-KW"/>
</dbReference>
<keyword evidence="4" id="KW-0862">Zinc</keyword>
<evidence type="ECO:0000256" key="4">
    <source>
        <dbReference type="ARBA" id="ARBA00022833"/>
    </source>
</evidence>
<dbReference type="InterPro" id="IPR051051">
    <property type="entry name" value="E3_ubiq-ligase_TRIM/RNF"/>
</dbReference>
<dbReference type="SMART" id="SM00336">
    <property type="entry name" value="BBOX"/>
    <property type="match status" value="2"/>
</dbReference>
<dbReference type="PANTHER" id="PTHR25465">
    <property type="entry name" value="B-BOX DOMAIN CONTAINING"/>
    <property type="match status" value="1"/>
</dbReference>
<feature type="domain" description="B box-type" evidence="9">
    <location>
        <begin position="157"/>
        <end position="197"/>
    </location>
</feature>